<sequence length="128" mass="14411">MQASDCSVIEGMISDIDEQMNQLISIRGPDAYQAIDEFVELIEKFIENNTGVDINKQMTIDVTRIENLKKLKHKGRPKIPKPTPSVQDLNAGQLNEKQNIEESSKKHNEAGGENSTQRTETHHCGNCY</sequence>
<evidence type="ECO:0000313" key="3">
    <source>
        <dbReference type="Proteomes" id="UP000789396"/>
    </source>
</evidence>
<reference evidence="2" key="1">
    <citation type="submission" date="2021-06" db="EMBL/GenBank/DDBJ databases">
        <authorList>
            <person name="Kallberg Y."/>
            <person name="Tangrot J."/>
            <person name="Rosling A."/>
        </authorList>
    </citation>
    <scope>NUCLEOTIDE SEQUENCE</scope>
    <source>
        <strain evidence="2">IN212</strain>
    </source>
</reference>
<feature type="non-terminal residue" evidence="2">
    <location>
        <position position="128"/>
    </location>
</feature>
<evidence type="ECO:0000256" key="1">
    <source>
        <dbReference type="SAM" id="MobiDB-lite"/>
    </source>
</evidence>
<feature type="compositionally biased region" description="Basic and acidic residues" evidence="1">
    <location>
        <begin position="119"/>
        <end position="128"/>
    </location>
</feature>
<feature type="compositionally biased region" description="Basic and acidic residues" evidence="1">
    <location>
        <begin position="98"/>
        <end position="110"/>
    </location>
</feature>
<evidence type="ECO:0000313" key="2">
    <source>
        <dbReference type="EMBL" id="CAG8732858.1"/>
    </source>
</evidence>
<organism evidence="2 3">
    <name type="scientific">Racocetra fulgida</name>
    <dbReference type="NCBI Taxonomy" id="60492"/>
    <lineage>
        <taxon>Eukaryota</taxon>
        <taxon>Fungi</taxon>
        <taxon>Fungi incertae sedis</taxon>
        <taxon>Mucoromycota</taxon>
        <taxon>Glomeromycotina</taxon>
        <taxon>Glomeromycetes</taxon>
        <taxon>Diversisporales</taxon>
        <taxon>Gigasporaceae</taxon>
        <taxon>Racocetra</taxon>
    </lineage>
</organism>
<protein>
    <submittedName>
        <fullName evidence="2">19778_t:CDS:1</fullName>
    </submittedName>
</protein>
<dbReference type="AlphaFoldDB" id="A0A9N9IDV6"/>
<feature type="compositionally biased region" description="Polar residues" evidence="1">
    <location>
        <begin position="84"/>
        <end position="97"/>
    </location>
</feature>
<feature type="region of interest" description="Disordered" evidence="1">
    <location>
        <begin position="72"/>
        <end position="128"/>
    </location>
</feature>
<accession>A0A9N9IDV6</accession>
<gene>
    <name evidence="2" type="ORF">RFULGI_LOCUS12274</name>
</gene>
<dbReference type="EMBL" id="CAJVPZ010028968">
    <property type="protein sequence ID" value="CAG8732858.1"/>
    <property type="molecule type" value="Genomic_DNA"/>
</dbReference>
<dbReference type="Proteomes" id="UP000789396">
    <property type="component" value="Unassembled WGS sequence"/>
</dbReference>
<name>A0A9N9IDV6_9GLOM</name>
<dbReference type="OrthoDB" id="10354320at2759"/>
<proteinExistence type="predicted"/>
<keyword evidence="3" id="KW-1185">Reference proteome</keyword>
<comment type="caution">
    <text evidence="2">The sequence shown here is derived from an EMBL/GenBank/DDBJ whole genome shotgun (WGS) entry which is preliminary data.</text>
</comment>